<dbReference type="GO" id="GO:0008270">
    <property type="term" value="F:zinc ion binding"/>
    <property type="evidence" value="ECO:0007669"/>
    <property type="project" value="UniProtKB-KW"/>
</dbReference>
<gene>
    <name evidence="12" type="ORF">B0H17DRAFT_1328349</name>
</gene>
<dbReference type="AlphaFoldDB" id="A0AAD7GKJ7"/>
<organism evidence="12 13">
    <name type="scientific">Mycena rosella</name>
    <name type="common">Pink bonnet</name>
    <name type="synonym">Agaricus rosellus</name>
    <dbReference type="NCBI Taxonomy" id="1033263"/>
    <lineage>
        <taxon>Eukaryota</taxon>
        <taxon>Fungi</taxon>
        <taxon>Dikarya</taxon>
        <taxon>Basidiomycota</taxon>
        <taxon>Agaricomycotina</taxon>
        <taxon>Agaricomycetes</taxon>
        <taxon>Agaricomycetidae</taxon>
        <taxon>Agaricales</taxon>
        <taxon>Marasmiineae</taxon>
        <taxon>Mycenaceae</taxon>
        <taxon>Mycena</taxon>
    </lineage>
</organism>
<evidence type="ECO:0000259" key="11">
    <source>
        <dbReference type="PROSITE" id="PS51292"/>
    </source>
</evidence>
<dbReference type="Pfam" id="PF12906">
    <property type="entry name" value="RINGv"/>
    <property type="match status" value="1"/>
</dbReference>
<accession>A0AAD7GKJ7</accession>
<name>A0AAD7GKJ7_MYCRO</name>
<evidence type="ECO:0000256" key="4">
    <source>
        <dbReference type="ARBA" id="ARBA00022771"/>
    </source>
</evidence>
<comment type="subcellular location">
    <subcellularLocation>
        <location evidence="1">Membrane</location>
        <topology evidence="1">Multi-pass membrane protein</topology>
    </subcellularLocation>
</comment>
<dbReference type="SMART" id="SM00744">
    <property type="entry name" value="RINGv"/>
    <property type="match status" value="1"/>
</dbReference>
<reference evidence="12" key="1">
    <citation type="submission" date="2023-03" db="EMBL/GenBank/DDBJ databases">
        <title>Massive genome expansion in bonnet fungi (Mycena s.s.) driven by repeated elements and novel gene families across ecological guilds.</title>
        <authorList>
            <consortium name="Lawrence Berkeley National Laboratory"/>
            <person name="Harder C.B."/>
            <person name="Miyauchi S."/>
            <person name="Viragh M."/>
            <person name="Kuo A."/>
            <person name="Thoen E."/>
            <person name="Andreopoulos B."/>
            <person name="Lu D."/>
            <person name="Skrede I."/>
            <person name="Drula E."/>
            <person name="Henrissat B."/>
            <person name="Morin E."/>
            <person name="Kohler A."/>
            <person name="Barry K."/>
            <person name="LaButti K."/>
            <person name="Morin E."/>
            <person name="Salamov A."/>
            <person name="Lipzen A."/>
            <person name="Mereny Z."/>
            <person name="Hegedus B."/>
            <person name="Baldrian P."/>
            <person name="Stursova M."/>
            <person name="Weitz H."/>
            <person name="Taylor A."/>
            <person name="Grigoriev I.V."/>
            <person name="Nagy L.G."/>
            <person name="Martin F."/>
            <person name="Kauserud H."/>
        </authorList>
    </citation>
    <scope>NUCLEOTIDE SEQUENCE</scope>
    <source>
        <strain evidence="12">CBHHK067</strain>
    </source>
</reference>
<evidence type="ECO:0000256" key="9">
    <source>
        <dbReference type="SAM" id="MobiDB-lite"/>
    </source>
</evidence>
<feature type="domain" description="RING-type" evidence="10">
    <location>
        <begin position="16"/>
        <end position="71"/>
    </location>
</feature>
<comment type="caution">
    <text evidence="12">The sequence shown here is derived from an EMBL/GenBank/DDBJ whole genome shotgun (WGS) entry which is preliminary data.</text>
</comment>
<dbReference type="Proteomes" id="UP001221757">
    <property type="component" value="Unassembled WGS sequence"/>
</dbReference>
<evidence type="ECO:0000256" key="1">
    <source>
        <dbReference type="ARBA" id="ARBA00004141"/>
    </source>
</evidence>
<keyword evidence="13" id="KW-1185">Reference proteome</keyword>
<keyword evidence="7" id="KW-0472">Membrane</keyword>
<sequence>MSDRPPTLADLRVKLCYICRDEEKDTPASPRTWVHPCSCTLVAHESCLLEWIKSSEGTGREAAARQCPQCKTQYEVESNNPAVLRALRLVDKSLARVDFAFYVAGFYFVVRAVYRANIGYGAWALRKYVGDEMFDMLLTDDRANWPLIAKFNVALIPAGLVLSRLGLTYTLSALLATWPTFAFRPAPDTAAATMALDLAELPRAPAALPWPPSPLVFGFVLLPLCRQLYARGLARLSHWVLDTRPAPPRARANPGVRGLLQRFLDDMERAADARAQGGNAGAGANNANGNANGNGDGENGDGAVVTVDLRRAGRLVGGALLVPLIAHAMGGLLQRLATRVGLLRRLLGVRPAWTGFLPPPPLRRYSAREIWQRASRAEPEDAGRALRFVLRAVWGDVRRLDECDPVWWRNSLGLGLFVVAKDVLQLLHLWLSKRELATRRVKSRDFAGVDPRELDLLPAAQMRAGTTLPGTF</sequence>
<dbReference type="PANTHER" id="PTHR46283">
    <property type="entry name" value="E3 UBIQUITIN-PROTEIN LIGASE MARCH5"/>
    <property type="match status" value="1"/>
</dbReference>
<keyword evidence="6" id="KW-1133">Transmembrane helix</keyword>
<dbReference type="GO" id="GO:0016020">
    <property type="term" value="C:membrane"/>
    <property type="evidence" value="ECO:0007669"/>
    <property type="project" value="UniProtKB-SubCell"/>
</dbReference>
<dbReference type="EMBL" id="JARKIE010000023">
    <property type="protein sequence ID" value="KAJ7699380.1"/>
    <property type="molecule type" value="Genomic_DNA"/>
</dbReference>
<keyword evidence="3" id="KW-0479">Metal-binding</keyword>
<keyword evidence="4 8" id="KW-0863">Zinc-finger</keyword>
<feature type="domain" description="RING-CH-type" evidence="11">
    <location>
        <begin position="8"/>
        <end position="77"/>
    </location>
</feature>
<evidence type="ECO:0000256" key="8">
    <source>
        <dbReference type="PROSITE-ProRule" id="PRU00175"/>
    </source>
</evidence>
<dbReference type="InterPro" id="IPR001841">
    <property type="entry name" value="Znf_RING"/>
</dbReference>
<dbReference type="SUPFAM" id="SSF57850">
    <property type="entry name" value="RING/U-box"/>
    <property type="match status" value="1"/>
</dbReference>
<dbReference type="PROSITE" id="PS50089">
    <property type="entry name" value="ZF_RING_2"/>
    <property type="match status" value="1"/>
</dbReference>
<protein>
    <recommendedName>
        <fullName evidence="14">RING-CH-type domain-containing protein</fullName>
    </recommendedName>
</protein>
<evidence type="ECO:0000313" key="12">
    <source>
        <dbReference type="EMBL" id="KAJ7699380.1"/>
    </source>
</evidence>
<evidence type="ECO:0000256" key="7">
    <source>
        <dbReference type="ARBA" id="ARBA00023136"/>
    </source>
</evidence>
<evidence type="ECO:0000313" key="13">
    <source>
        <dbReference type="Proteomes" id="UP001221757"/>
    </source>
</evidence>
<evidence type="ECO:0000256" key="5">
    <source>
        <dbReference type="ARBA" id="ARBA00022833"/>
    </source>
</evidence>
<evidence type="ECO:0000259" key="10">
    <source>
        <dbReference type="PROSITE" id="PS50089"/>
    </source>
</evidence>
<feature type="region of interest" description="Disordered" evidence="9">
    <location>
        <begin position="275"/>
        <end position="298"/>
    </location>
</feature>
<dbReference type="InterPro" id="IPR013083">
    <property type="entry name" value="Znf_RING/FYVE/PHD"/>
</dbReference>
<feature type="compositionally biased region" description="Low complexity" evidence="9">
    <location>
        <begin position="275"/>
        <end position="291"/>
    </location>
</feature>
<keyword evidence="5" id="KW-0862">Zinc</keyword>
<evidence type="ECO:0000256" key="6">
    <source>
        <dbReference type="ARBA" id="ARBA00022989"/>
    </source>
</evidence>
<evidence type="ECO:0000256" key="3">
    <source>
        <dbReference type="ARBA" id="ARBA00022723"/>
    </source>
</evidence>
<proteinExistence type="predicted"/>
<dbReference type="Gene3D" id="3.30.40.10">
    <property type="entry name" value="Zinc/RING finger domain, C3HC4 (zinc finger)"/>
    <property type="match status" value="1"/>
</dbReference>
<dbReference type="InterPro" id="IPR011016">
    <property type="entry name" value="Znf_RING-CH"/>
</dbReference>
<evidence type="ECO:0008006" key="14">
    <source>
        <dbReference type="Google" id="ProtNLM"/>
    </source>
</evidence>
<keyword evidence="2" id="KW-0812">Transmembrane</keyword>
<evidence type="ECO:0000256" key="2">
    <source>
        <dbReference type="ARBA" id="ARBA00022692"/>
    </source>
</evidence>
<dbReference type="PROSITE" id="PS51292">
    <property type="entry name" value="ZF_RING_CH"/>
    <property type="match status" value="1"/>
</dbReference>